<name>A0A226ELN1_FOLCA</name>
<keyword evidence="1" id="KW-0472">Membrane</keyword>
<dbReference type="OMA" id="FAISWIT"/>
<keyword evidence="1" id="KW-0812">Transmembrane</keyword>
<reference evidence="2 3" key="1">
    <citation type="submission" date="2015-12" db="EMBL/GenBank/DDBJ databases">
        <title>The genome of Folsomia candida.</title>
        <authorList>
            <person name="Faddeeva A."/>
            <person name="Derks M.F."/>
            <person name="Anvar Y."/>
            <person name="Smit S."/>
            <person name="Van Straalen N."/>
            <person name="Roelofs D."/>
        </authorList>
    </citation>
    <scope>NUCLEOTIDE SEQUENCE [LARGE SCALE GENOMIC DNA]</scope>
    <source>
        <strain evidence="2 3">VU population</strain>
        <tissue evidence="2">Whole body</tissue>
    </source>
</reference>
<dbReference type="Proteomes" id="UP000198287">
    <property type="component" value="Unassembled WGS sequence"/>
</dbReference>
<evidence type="ECO:0000313" key="3">
    <source>
        <dbReference type="Proteomes" id="UP000198287"/>
    </source>
</evidence>
<keyword evidence="3" id="KW-1185">Reference proteome</keyword>
<comment type="caution">
    <text evidence="2">The sequence shown here is derived from an EMBL/GenBank/DDBJ whole genome shotgun (WGS) entry which is preliminary data.</text>
</comment>
<gene>
    <name evidence="2" type="ORF">Fcan01_07314</name>
</gene>
<sequence length="222" mass="24919">MGETLGESKTLSCGTTTSNMTLGRLKRETTDLPLPFPSEVLDNLFSRRLFNTTMNYIVPCVEVTLPLRTEDGNTVHLAMQAFLGLFSAIAWIATVAIPLVLTEIAPFGLKKRSFSSEQGSTFEYKLINKFSPLFNEKAAKKIGIEWDACLHKTICQAHRTPKQYGIFAVPFVALFAAENSTMNLEQKAAFIGRTSQTDCGIYNCFFDVLDLARYLYLAFWKR</sequence>
<evidence type="ECO:0000256" key="1">
    <source>
        <dbReference type="SAM" id="Phobius"/>
    </source>
</evidence>
<dbReference type="EMBL" id="LNIX01000003">
    <property type="protein sequence ID" value="OXA58585.1"/>
    <property type="molecule type" value="Genomic_DNA"/>
</dbReference>
<keyword evidence="1" id="KW-1133">Transmembrane helix</keyword>
<dbReference type="AlphaFoldDB" id="A0A226ELN1"/>
<organism evidence="2 3">
    <name type="scientific">Folsomia candida</name>
    <name type="common">Springtail</name>
    <dbReference type="NCBI Taxonomy" id="158441"/>
    <lineage>
        <taxon>Eukaryota</taxon>
        <taxon>Metazoa</taxon>
        <taxon>Ecdysozoa</taxon>
        <taxon>Arthropoda</taxon>
        <taxon>Hexapoda</taxon>
        <taxon>Collembola</taxon>
        <taxon>Entomobryomorpha</taxon>
        <taxon>Isotomoidea</taxon>
        <taxon>Isotomidae</taxon>
        <taxon>Proisotominae</taxon>
        <taxon>Folsomia</taxon>
    </lineage>
</organism>
<dbReference type="OrthoDB" id="6348902at2759"/>
<feature type="transmembrane region" description="Helical" evidence="1">
    <location>
        <begin position="77"/>
        <end position="101"/>
    </location>
</feature>
<evidence type="ECO:0000313" key="2">
    <source>
        <dbReference type="EMBL" id="OXA58585.1"/>
    </source>
</evidence>
<protein>
    <submittedName>
        <fullName evidence="2">Uncharacterized protein</fullName>
    </submittedName>
</protein>
<proteinExistence type="predicted"/>
<accession>A0A226ELN1</accession>